<dbReference type="CDD" id="cd00077">
    <property type="entry name" value="HDc"/>
    <property type="match status" value="1"/>
</dbReference>
<evidence type="ECO:0000259" key="1">
    <source>
        <dbReference type="PROSITE" id="PS51832"/>
    </source>
</evidence>
<dbReference type="InterPro" id="IPR037522">
    <property type="entry name" value="HD_GYP_dom"/>
</dbReference>
<dbReference type="PANTHER" id="PTHR43155">
    <property type="entry name" value="CYCLIC DI-GMP PHOSPHODIESTERASE PA4108-RELATED"/>
    <property type="match status" value="1"/>
</dbReference>
<accession>A0A9J6Z9I4</accession>
<dbReference type="SMART" id="SM00471">
    <property type="entry name" value="HDc"/>
    <property type="match status" value="1"/>
</dbReference>
<evidence type="ECO:0000313" key="2">
    <source>
        <dbReference type="EMBL" id="URN92692.1"/>
    </source>
</evidence>
<organism evidence="2 3">
    <name type="scientific">Candidatus Pristimantibacillus lignocellulolyticus</name>
    <dbReference type="NCBI Taxonomy" id="2994561"/>
    <lineage>
        <taxon>Bacteria</taxon>
        <taxon>Bacillati</taxon>
        <taxon>Bacillota</taxon>
        <taxon>Bacilli</taxon>
        <taxon>Bacillales</taxon>
        <taxon>Paenibacillaceae</taxon>
        <taxon>Candidatus Pristimantibacillus</taxon>
    </lineage>
</organism>
<protein>
    <submittedName>
        <fullName evidence="2">HD-GYP domain-containing protein</fullName>
    </submittedName>
</protein>
<proteinExistence type="predicted"/>
<evidence type="ECO:0000313" key="3">
    <source>
        <dbReference type="Proteomes" id="UP001056756"/>
    </source>
</evidence>
<dbReference type="Proteomes" id="UP001056756">
    <property type="component" value="Chromosome"/>
</dbReference>
<dbReference type="Pfam" id="PF13487">
    <property type="entry name" value="HD_5"/>
    <property type="match status" value="1"/>
</dbReference>
<gene>
    <name evidence="2" type="ORF">NAG76_12595</name>
</gene>
<dbReference type="KEGG" id="plig:NAG76_12595"/>
<dbReference type="InterPro" id="IPR003607">
    <property type="entry name" value="HD/PDEase_dom"/>
</dbReference>
<name>A0A9J6Z9I4_9BACL</name>
<dbReference type="PROSITE" id="PS51832">
    <property type="entry name" value="HD_GYP"/>
    <property type="match status" value="1"/>
</dbReference>
<dbReference type="EMBL" id="CP097899">
    <property type="protein sequence ID" value="URN92692.1"/>
    <property type="molecule type" value="Genomic_DNA"/>
</dbReference>
<dbReference type="AlphaFoldDB" id="A0A9J6Z9I4"/>
<dbReference type="PANTHER" id="PTHR43155:SF2">
    <property type="entry name" value="CYCLIC DI-GMP PHOSPHODIESTERASE PA4108"/>
    <property type="match status" value="1"/>
</dbReference>
<reference evidence="2" key="1">
    <citation type="submission" date="2022-05" db="EMBL/GenBank/DDBJ databases">
        <title>Novel bacterial taxa in a minimal lignocellulolytic consortium and its capacity to transform plastics disclosed by genome-resolved metagenomics.</title>
        <authorList>
            <person name="Rodriguez C.A.D."/>
            <person name="Diaz-Garcia L."/>
            <person name="Herrera K."/>
            <person name="Tarazona N.A."/>
            <person name="Sproer C."/>
            <person name="Overmann J."/>
            <person name="Jimenez D.J."/>
        </authorList>
    </citation>
    <scope>NUCLEOTIDE SEQUENCE</scope>
    <source>
        <strain evidence="2">MAG5</strain>
    </source>
</reference>
<dbReference type="Gene3D" id="1.10.3210.10">
    <property type="entry name" value="Hypothetical protein af1432"/>
    <property type="match status" value="1"/>
</dbReference>
<sequence>MEHLIGRKVENDIINSFGITIVPAETILNHEAIRLLNNHRIDVNSIILATKESNKNNNDNVQLSNSFQQTVSKSKELFESISIFRKVPLMEIRKEILPNIHDMTKHQDIFELFEAIKAKDDYTYQHNIGVGILSTLIGTWMNLDESELSILSLAATLHDVGKVHIPIEILNKPGKLTDKEFNIVKKHTILGYDLLKATTGLNTKVARVALQHHEREDGRGYPLGLKKTNIELFSSIVAVADVFHAMSSKRPYHEPIPFHEIVSQMGHGRFGELNPQIVSLFLENMMKRTVGKQVVLTDGRLGKVVMLNPHRIETPLIKIDDVFVDLSQEEGLRISSIVA</sequence>
<feature type="domain" description="HD-GYP" evidence="1">
    <location>
        <begin position="101"/>
        <end position="297"/>
    </location>
</feature>
<dbReference type="SUPFAM" id="SSF109604">
    <property type="entry name" value="HD-domain/PDEase-like"/>
    <property type="match status" value="1"/>
</dbReference>